<name>A0ABU8RU09_9SPHN</name>
<evidence type="ECO:0000256" key="5">
    <source>
        <dbReference type="SAM" id="Phobius"/>
    </source>
</evidence>
<dbReference type="InterPro" id="IPR015168">
    <property type="entry name" value="SsuA/THI5"/>
</dbReference>
<dbReference type="SUPFAM" id="SSF53850">
    <property type="entry name" value="Periplasmic binding protein-like II"/>
    <property type="match status" value="1"/>
</dbReference>
<protein>
    <submittedName>
        <fullName evidence="7">ABC transporter substrate-binding protein</fullName>
    </submittedName>
</protein>
<dbReference type="Proteomes" id="UP001361239">
    <property type="component" value="Unassembled WGS sequence"/>
</dbReference>
<keyword evidence="5" id="KW-0812">Transmembrane</keyword>
<proteinExistence type="inferred from homology"/>
<evidence type="ECO:0000256" key="1">
    <source>
        <dbReference type="ARBA" id="ARBA00004418"/>
    </source>
</evidence>
<keyword evidence="5" id="KW-0472">Membrane</keyword>
<dbReference type="EMBL" id="JBBHJZ010000001">
    <property type="protein sequence ID" value="MEJ5976252.1"/>
    <property type="molecule type" value="Genomic_DNA"/>
</dbReference>
<keyword evidence="5" id="KW-1133">Transmembrane helix</keyword>
<dbReference type="InterPro" id="IPR010067">
    <property type="entry name" value="ABC_SsuA_sub-bd"/>
</dbReference>
<evidence type="ECO:0000256" key="2">
    <source>
        <dbReference type="ARBA" id="ARBA00010742"/>
    </source>
</evidence>
<dbReference type="Gene3D" id="3.40.190.10">
    <property type="entry name" value="Periplasmic binding protein-like II"/>
    <property type="match status" value="2"/>
</dbReference>
<dbReference type="Pfam" id="PF09084">
    <property type="entry name" value="NMT1"/>
    <property type="match status" value="1"/>
</dbReference>
<dbReference type="SMART" id="SM00062">
    <property type="entry name" value="PBPb"/>
    <property type="match status" value="1"/>
</dbReference>
<accession>A0ABU8RU09</accession>
<keyword evidence="3" id="KW-0813">Transport</keyword>
<feature type="transmembrane region" description="Helical" evidence="5">
    <location>
        <begin position="18"/>
        <end position="35"/>
    </location>
</feature>
<comment type="similarity">
    <text evidence="2">Belongs to the bacterial solute-binding protein SsuA/TauA family.</text>
</comment>
<reference evidence="7 8" key="1">
    <citation type="submission" date="2024-03" db="EMBL/GenBank/DDBJ databases">
        <authorList>
            <person name="Jo J.-H."/>
        </authorList>
    </citation>
    <scope>NUCLEOTIDE SEQUENCE [LARGE SCALE GENOMIC DNA]</scope>
    <source>
        <strain evidence="7 8">PS1R-30</strain>
    </source>
</reference>
<dbReference type="PANTHER" id="PTHR30024:SF48">
    <property type="entry name" value="ABC TRANSPORTER SUBSTRATE-BINDING PROTEIN"/>
    <property type="match status" value="1"/>
</dbReference>
<evidence type="ECO:0000313" key="8">
    <source>
        <dbReference type="Proteomes" id="UP001361239"/>
    </source>
</evidence>
<evidence type="ECO:0000256" key="4">
    <source>
        <dbReference type="ARBA" id="ARBA00022729"/>
    </source>
</evidence>
<comment type="subcellular location">
    <subcellularLocation>
        <location evidence="1">Periplasm</location>
    </subcellularLocation>
</comment>
<dbReference type="InterPro" id="IPR001638">
    <property type="entry name" value="Solute-binding_3/MltF_N"/>
</dbReference>
<evidence type="ECO:0000256" key="3">
    <source>
        <dbReference type="ARBA" id="ARBA00022448"/>
    </source>
</evidence>
<evidence type="ECO:0000313" key="7">
    <source>
        <dbReference type="EMBL" id="MEJ5976252.1"/>
    </source>
</evidence>
<dbReference type="PANTHER" id="PTHR30024">
    <property type="entry name" value="ALIPHATIC SULFONATES-BINDING PROTEIN-RELATED"/>
    <property type="match status" value="1"/>
</dbReference>
<organism evidence="7 8">
    <name type="scientific">Novosphingobium anseongense</name>
    <dbReference type="NCBI Taxonomy" id="3133436"/>
    <lineage>
        <taxon>Bacteria</taxon>
        <taxon>Pseudomonadati</taxon>
        <taxon>Pseudomonadota</taxon>
        <taxon>Alphaproteobacteria</taxon>
        <taxon>Sphingomonadales</taxon>
        <taxon>Sphingomonadaceae</taxon>
        <taxon>Novosphingobium</taxon>
    </lineage>
</organism>
<gene>
    <name evidence="7" type="ORF">WG901_06380</name>
</gene>
<feature type="domain" description="Solute-binding protein family 3/N-terminal" evidence="6">
    <location>
        <begin position="50"/>
        <end position="277"/>
    </location>
</feature>
<sequence length="345" mass="35625">MTEPDGAQESHGAGGRRWALWIVLALLIAAGAFAWRGHSGAAGGSGAGGALVVGDQRGGIQALLTAAGELEDVPYRIDWALFPAASPLLEALGSGAVDVGGIGGAPFAFAYAGGAPIKVVFAARAADGTGGRASAIIVKANSPIRSLAQLRGKRLATVRGSAGQNTALRLLEQAGLRSSDVTWVYLNNGEAKAALASGSIDAWSTWGSYVGIALLEDKERALADAAKLPAETGFLAANDKAIATKRAQLADFLARAARARAWARTHQEDYARVLAKETGIPLEVARFTVRENVTTVVPVEDGLRAEQQAILERYRSAGVIPAVPDLGGAFDPSFNAAVTGQPKRP</sequence>
<dbReference type="NCBIfam" id="TIGR01728">
    <property type="entry name" value="SsuA_fam"/>
    <property type="match status" value="1"/>
</dbReference>
<evidence type="ECO:0000259" key="6">
    <source>
        <dbReference type="SMART" id="SM00062"/>
    </source>
</evidence>
<dbReference type="RefSeq" id="WP_339586170.1">
    <property type="nucleotide sequence ID" value="NZ_JBBHJZ010000001.1"/>
</dbReference>
<dbReference type="CDD" id="cd13558">
    <property type="entry name" value="PBP2_SsuA_like_2"/>
    <property type="match status" value="1"/>
</dbReference>
<comment type="caution">
    <text evidence="7">The sequence shown here is derived from an EMBL/GenBank/DDBJ whole genome shotgun (WGS) entry which is preliminary data.</text>
</comment>
<keyword evidence="8" id="KW-1185">Reference proteome</keyword>
<keyword evidence="4" id="KW-0732">Signal</keyword>